<keyword evidence="2" id="KW-1185">Reference proteome</keyword>
<sequence>MFLASFFFSFPNISRLPTSLSPKYFQSALQNFHSHFTHFWIPALSASPRSSCSFSFSSDHRVTSLDSTNEVNWRQLPFLSIASIAFGLSIASNLSFNRRRQLLVRRQLLQSWICVSVVTGREEGYLIRNRCKQEGGQWWCLVVGAKMNGADSALLISQAPQQIYAVSLIGQGDTVHEAVIWRPKNCSS</sequence>
<dbReference type="EMBL" id="OX465084">
    <property type="protein sequence ID" value="CAI9296937.1"/>
    <property type="molecule type" value="Genomic_DNA"/>
</dbReference>
<organism evidence="1 2">
    <name type="scientific">Lactuca saligna</name>
    <name type="common">Willowleaf lettuce</name>
    <dbReference type="NCBI Taxonomy" id="75948"/>
    <lineage>
        <taxon>Eukaryota</taxon>
        <taxon>Viridiplantae</taxon>
        <taxon>Streptophyta</taxon>
        <taxon>Embryophyta</taxon>
        <taxon>Tracheophyta</taxon>
        <taxon>Spermatophyta</taxon>
        <taxon>Magnoliopsida</taxon>
        <taxon>eudicotyledons</taxon>
        <taxon>Gunneridae</taxon>
        <taxon>Pentapetalae</taxon>
        <taxon>asterids</taxon>
        <taxon>campanulids</taxon>
        <taxon>Asterales</taxon>
        <taxon>Asteraceae</taxon>
        <taxon>Cichorioideae</taxon>
        <taxon>Cichorieae</taxon>
        <taxon>Lactucinae</taxon>
        <taxon>Lactuca</taxon>
    </lineage>
</organism>
<evidence type="ECO:0000313" key="1">
    <source>
        <dbReference type="EMBL" id="CAI9296937.1"/>
    </source>
</evidence>
<dbReference type="Proteomes" id="UP001177003">
    <property type="component" value="Chromosome 8"/>
</dbReference>
<evidence type="ECO:0000313" key="2">
    <source>
        <dbReference type="Proteomes" id="UP001177003"/>
    </source>
</evidence>
<name>A0AA36EIJ2_LACSI</name>
<accession>A0AA36EIJ2</accession>
<gene>
    <name evidence="1" type="ORF">LSALG_LOCUS35778</name>
</gene>
<dbReference type="AlphaFoldDB" id="A0AA36EIJ2"/>
<protein>
    <submittedName>
        <fullName evidence="1">Uncharacterized protein</fullName>
    </submittedName>
</protein>
<reference evidence="1" key="1">
    <citation type="submission" date="2023-04" db="EMBL/GenBank/DDBJ databases">
        <authorList>
            <person name="Vijverberg K."/>
            <person name="Xiong W."/>
            <person name="Schranz E."/>
        </authorList>
    </citation>
    <scope>NUCLEOTIDE SEQUENCE</scope>
</reference>
<proteinExistence type="predicted"/>